<evidence type="ECO:0000313" key="4">
    <source>
        <dbReference type="Proteomes" id="UP000000328"/>
    </source>
</evidence>
<organism evidence="3 4">
    <name type="scientific">Amycolatopsis mediterranei (strain U-32)</name>
    <dbReference type="NCBI Taxonomy" id="749927"/>
    <lineage>
        <taxon>Bacteria</taxon>
        <taxon>Bacillati</taxon>
        <taxon>Actinomycetota</taxon>
        <taxon>Actinomycetes</taxon>
        <taxon>Pseudonocardiales</taxon>
        <taxon>Pseudonocardiaceae</taxon>
        <taxon>Amycolatopsis</taxon>
    </lineage>
</organism>
<name>A0A0H3DE54_AMYMU</name>
<protein>
    <submittedName>
        <fullName evidence="3">Uncharacterized protein</fullName>
    </submittedName>
</protein>
<dbReference type="Proteomes" id="UP000000328">
    <property type="component" value="Chromosome"/>
</dbReference>
<dbReference type="OrthoDB" id="99887at2"/>
<proteinExistence type="predicted"/>
<dbReference type="GO" id="GO:0016787">
    <property type="term" value="F:hydrolase activity"/>
    <property type="evidence" value="ECO:0007669"/>
    <property type="project" value="UniProtKB-KW"/>
</dbReference>
<feature type="compositionally biased region" description="Basic and acidic residues" evidence="2">
    <location>
        <begin position="876"/>
        <end position="895"/>
    </location>
</feature>
<evidence type="ECO:0000256" key="2">
    <source>
        <dbReference type="SAM" id="MobiDB-lite"/>
    </source>
</evidence>
<sequence length="895" mass="99141">MSRGEQVVVLDERHPRSDDDPVSWALGELAAALARSGVQLVRAVQPGPSGTRLHRPLRLVDAPELPAEGFRIRRSGSAVTIAAPDTRGAMYAVLDIVDGVTYATGPDEVGVLDRIGDQDGRPANRVRSLTRIFSSRAEDSGWFHDRRFWDEYLTDLATHRFNRFSFGTGPGNDFTIDKKVRDSYLQFLYPYVVTVPGYDVEIDGVDAAERARNLAALRYVARETTRRGLDFHLGLWNHAYRYDPDDDADPLRITGIDDTNHAAYCRDALATLLAAVPEIRGLTFRVHVEGGIREPTHEFWRVVLSRLGEFPGLTDVDFHAKGVGEELIRATRESGKRATLSPKYWGEHMGLPYHQASIRRLERDPSERIAERGTRLANATGHHESVTGWQETARRSFTRYGYADFLTEDRPYEIVYRVWPGTQRFLSWGDPAAAAAVGREASFGGAAGIEWFDMMTFKGRKDSGMPGGRELYRDPELALGPRDWTKHRYATRLRGRLAYDPQEKPESWRRHLRSVHGGAWPAVERALAAASRVLPLVFTTHGPSTACAMYWPEMYTNVPIVPVPPVVDNPYAERGWPPDLTFDSKPPHTFGSVGSLDPEVFAGVDEYADRWLGGTPDGRYSPWDVADLFDRLARDASQSLDEAETLAGPAPSADYRRIAADVRILAGIAEFFAAKFRAAWAFAVFQRTGDRNAGDQAVAHYRNARAAWERAAAAGAVYRDDLAFGGAAFQRGHWSDRLDAIDADIAALAREVGRGVTVPPRLIPEREPRRATGFTVRHDTPLSFTGGSGVPVLVHADGAESVRLHYRPVNQAEEYRVLPLSPAGTAWAGEIPGDDIPADRALQYYVEVIAPDGAAANHPDLGPDLCGRPYFVVSPAKKDPPGDEQRPDALRKDLA</sequence>
<feature type="region of interest" description="Disordered" evidence="2">
    <location>
        <begin position="873"/>
        <end position="895"/>
    </location>
</feature>
<dbReference type="SUPFAM" id="SSF55545">
    <property type="entry name" value="beta-N-acetylhexosaminidase-like domain"/>
    <property type="match status" value="1"/>
</dbReference>
<dbReference type="EMBL" id="CP002000">
    <property type="protein sequence ID" value="ADJ48981.1"/>
    <property type="molecule type" value="Genomic_DNA"/>
</dbReference>
<reference evidence="3 4" key="1">
    <citation type="journal article" date="2010" name="Cell Res.">
        <title>Complete genome sequence of the rifamycin SV-producing Amycolatopsis mediterranei U32 revealed its genetic characteristics in phylogeny and metabolism.</title>
        <authorList>
            <person name="Zhao W."/>
            <person name="Zhong Y."/>
            <person name="Yuan H."/>
            <person name="Wang J."/>
            <person name="Zheng H."/>
            <person name="Wang Y."/>
            <person name="Cen X."/>
            <person name="Xu F."/>
            <person name="Bai J."/>
            <person name="Han X."/>
            <person name="Lu G."/>
            <person name="Zhu Y."/>
            <person name="Shao Z."/>
            <person name="Yan H."/>
            <person name="Li C."/>
            <person name="Peng N."/>
            <person name="Zhang Z."/>
            <person name="Zhang Y."/>
            <person name="Lin W."/>
            <person name="Fan Y."/>
            <person name="Qin Z."/>
            <person name="Hu Y."/>
            <person name="Zhu B."/>
            <person name="Wang S."/>
            <person name="Ding X."/>
            <person name="Zhao G.P."/>
        </authorList>
    </citation>
    <scope>NUCLEOTIDE SEQUENCE [LARGE SCALE GENOMIC DNA]</scope>
    <source>
        <strain evidence="4">U-32</strain>
    </source>
</reference>
<dbReference type="GeneID" id="92874905"/>
<evidence type="ECO:0000256" key="1">
    <source>
        <dbReference type="ARBA" id="ARBA00022801"/>
    </source>
</evidence>
<evidence type="ECO:0000313" key="3">
    <source>
        <dbReference type="EMBL" id="ADJ48981.1"/>
    </source>
</evidence>
<dbReference type="RefSeq" id="WP_013229026.1">
    <property type="nucleotide sequence ID" value="NC_014318.1"/>
</dbReference>
<gene>
    <name evidence="3" type="ordered locus">AMED_7265</name>
</gene>
<dbReference type="GO" id="GO:0005975">
    <property type="term" value="P:carbohydrate metabolic process"/>
    <property type="evidence" value="ECO:0007669"/>
    <property type="project" value="UniProtKB-ARBA"/>
</dbReference>
<dbReference type="eggNOG" id="COG2173">
    <property type="taxonomic scope" value="Bacteria"/>
</dbReference>
<keyword evidence="1" id="KW-0378">Hydrolase</keyword>
<dbReference type="InterPro" id="IPR029018">
    <property type="entry name" value="Hex-like_dom2"/>
</dbReference>
<dbReference type="HOGENOM" id="CLU_333655_0_0_11"/>
<dbReference type="PATRIC" id="fig|749927.5.peg.7553"/>
<dbReference type="AlphaFoldDB" id="A0A0H3DE54"/>
<dbReference type="KEGG" id="amd:AMED_7265"/>
<accession>A0A0H3DE54</accession>